<reference evidence="1 2" key="1">
    <citation type="journal article" date="2013" name="PLoS ONE">
        <title>Genomic analysis of Melioribacter roseus, facultatively anaerobic organotrophic bacterium representing a novel deep lineage within Bacteriodetes/Chlorobi group.</title>
        <authorList>
            <person name="Kadnikov V.V."/>
            <person name="Mardanov A.V."/>
            <person name="Podosokorskaya O.A."/>
            <person name="Gavrilov S.N."/>
            <person name="Kublanov I.V."/>
            <person name="Beletsky A.V."/>
            <person name="Bonch-Osmolovskaya E.A."/>
            <person name="Ravin N.V."/>
        </authorList>
    </citation>
    <scope>NUCLEOTIDE SEQUENCE [LARGE SCALE GENOMIC DNA]</scope>
    <source>
        <strain evidence="2">JCM 17771 / P3M-2</strain>
    </source>
</reference>
<gene>
    <name evidence="1" type="ordered locus">MROS_0912</name>
</gene>
<dbReference type="Proteomes" id="UP000009011">
    <property type="component" value="Chromosome"/>
</dbReference>
<dbReference type="KEGG" id="mro:MROS_0912"/>
<dbReference type="EMBL" id="CP003557">
    <property type="protein sequence ID" value="AFN74153.1"/>
    <property type="molecule type" value="Genomic_DNA"/>
</dbReference>
<protein>
    <submittedName>
        <fullName evidence="1">Uncharacterized protein</fullName>
    </submittedName>
</protein>
<dbReference type="eggNOG" id="ENOG5033CMW">
    <property type="taxonomic scope" value="Bacteria"/>
</dbReference>
<name>I6ZYQ7_MELRP</name>
<dbReference type="RefSeq" id="WP_014855589.1">
    <property type="nucleotide sequence ID" value="NC_018178.1"/>
</dbReference>
<sequence>MSNVEIYSELLKKLNKDFSLEETNLPAHNDIEMIRAYLVEKIKELMAADFGRFINNLYRIDVDEGKVNEILYARDKAAIPAKLADLIIERQLLRIKTQMMYRRGEL</sequence>
<evidence type="ECO:0000313" key="2">
    <source>
        <dbReference type="Proteomes" id="UP000009011"/>
    </source>
</evidence>
<dbReference type="HOGENOM" id="CLU_171741_0_0_10"/>
<accession>I6ZYQ7</accession>
<keyword evidence="2" id="KW-1185">Reference proteome</keyword>
<proteinExistence type="predicted"/>
<organism evidence="1 2">
    <name type="scientific">Melioribacter roseus (strain DSM 23840 / JCM 17771 / VKM B-2668 / P3M-2)</name>
    <dbReference type="NCBI Taxonomy" id="1191523"/>
    <lineage>
        <taxon>Bacteria</taxon>
        <taxon>Pseudomonadati</taxon>
        <taxon>Ignavibacteriota</taxon>
        <taxon>Ignavibacteria</taxon>
        <taxon>Ignavibacteriales</taxon>
        <taxon>Melioribacteraceae</taxon>
        <taxon>Melioribacter</taxon>
    </lineage>
</organism>
<dbReference type="STRING" id="1191523.MROS_0912"/>
<dbReference type="OrthoDB" id="982794at2"/>
<evidence type="ECO:0000313" key="1">
    <source>
        <dbReference type="EMBL" id="AFN74153.1"/>
    </source>
</evidence>
<dbReference type="AlphaFoldDB" id="I6ZYQ7"/>